<feature type="region of interest" description="Disordered" evidence="1">
    <location>
        <begin position="61"/>
        <end position="89"/>
    </location>
</feature>
<keyword evidence="3" id="KW-1185">Reference proteome</keyword>
<gene>
    <name evidence="2" type="ORF">AVEN_133282_1</name>
</gene>
<evidence type="ECO:0000313" key="3">
    <source>
        <dbReference type="Proteomes" id="UP000499080"/>
    </source>
</evidence>
<evidence type="ECO:0000256" key="1">
    <source>
        <dbReference type="SAM" id="MobiDB-lite"/>
    </source>
</evidence>
<protein>
    <submittedName>
        <fullName evidence="2">Uncharacterized protein</fullName>
    </submittedName>
</protein>
<proteinExistence type="predicted"/>
<dbReference type="EMBL" id="BGPR01000382">
    <property type="protein sequence ID" value="GBM17006.1"/>
    <property type="molecule type" value="Genomic_DNA"/>
</dbReference>
<sequence>MLKYLSELSLDISEVTYHANCTRSIPSQRLYQIEQSLFTNRMDYPIWIIDVVAILVHVHPSDTNGNETRKTRQRVSNNQQSNGGVVGPRRGVKHFTMQLTTVHEGPSAL</sequence>
<dbReference type="Proteomes" id="UP000499080">
    <property type="component" value="Unassembled WGS sequence"/>
</dbReference>
<feature type="compositionally biased region" description="Polar residues" evidence="1">
    <location>
        <begin position="74"/>
        <end position="83"/>
    </location>
</feature>
<name>A0A4Y2DLW7_ARAVE</name>
<comment type="caution">
    <text evidence="2">The sequence shown here is derived from an EMBL/GenBank/DDBJ whole genome shotgun (WGS) entry which is preliminary data.</text>
</comment>
<organism evidence="2 3">
    <name type="scientific">Araneus ventricosus</name>
    <name type="common">Orbweaver spider</name>
    <name type="synonym">Epeira ventricosa</name>
    <dbReference type="NCBI Taxonomy" id="182803"/>
    <lineage>
        <taxon>Eukaryota</taxon>
        <taxon>Metazoa</taxon>
        <taxon>Ecdysozoa</taxon>
        <taxon>Arthropoda</taxon>
        <taxon>Chelicerata</taxon>
        <taxon>Arachnida</taxon>
        <taxon>Araneae</taxon>
        <taxon>Araneomorphae</taxon>
        <taxon>Entelegynae</taxon>
        <taxon>Araneoidea</taxon>
        <taxon>Araneidae</taxon>
        <taxon>Araneus</taxon>
    </lineage>
</organism>
<reference evidence="2 3" key="1">
    <citation type="journal article" date="2019" name="Sci. Rep.">
        <title>Orb-weaving spider Araneus ventricosus genome elucidates the spidroin gene catalogue.</title>
        <authorList>
            <person name="Kono N."/>
            <person name="Nakamura H."/>
            <person name="Ohtoshi R."/>
            <person name="Moran D.A.P."/>
            <person name="Shinohara A."/>
            <person name="Yoshida Y."/>
            <person name="Fujiwara M."/>
            <person name="Mori M."/>
            <person name="Tomita M."/>
            <person name="Arakawa K."/>
        </authorList>
    </citation>
    <scope>NUCLEOTIDE SEQUENCE [LARGE SCALE GENOMIC DNA]</scope>
</reference>
<evidence type="ECO:0000313" key="2">
    <source>
        <dbReference type="EMBL" id="GBM17006.1"/>
    </source>
</evidence>
<accession>A0A4Y2DLW7</accession>
<dbReference type="AlphaFoldDB" id="A0A4Y2DLW7"/>